<dbReference type="Gene3D" id="2.20.25.180">
    <property type="match status" value="1"/>
</dbReference>
<feature type="domain" description="SF4 helicase" evidence="1">
    <location>
        <begin position="224"/>
        <end position="485"/>
    </location>
</feature>
<dbReference type="CDD" id="cd19483">
    <property type="entry name" value="RecA-like_Gp4D_helicase"/>
    <property type="match status" value="1"/>
</dbReference>
<keyword evidence="3" id="KW-1185">Reference proteome</keyword>
<evidence type="ECO:0000259" key="1">
    <source>
        <dbReference type="PROSITE" id="PS51199"/>
    </source>
</evidence>
<dbReference type="PROSITE" id="PS51199">
    <property type="entry name" value="SF4_HELICASE"/>
    <property type="match status" value="1"/>
</dbReference>
<evidence type="ECO:0000313" key="2">
    <source>
        <dbReference type="EMBL" id="MDQ2066715.1"/>
    </source>
</evidence>
<dbReference type="SUPFAM" id="SSF52540">
    <property type="entry name" value="P-loop containing nucleoside triphosphate hydrolases"/>
    <property type="match status" value="1"/>
</dbReference>
<dbReference type="CDD" id="cd01029">
    <property type="entry name" value="TOPRIM_primases"/>
    <property type="match status" value="1"/>
</dbReference>
<dbReference type="Gene3D" id="3.40.1360.10">
    <property type="match status" value="1"/>
</dbReference>
<dbReference type="InterPro" id="IPR027417">
    <property type="entry name" value="P-loop_NTPase"/>
</dbReference>
<proteinExistence type="predicted"/>
<dbReference type="SMART" id="SM00493">
    <property type="entry name" value="TOPRIM"/>
    <property type="match status" value="1"/>
</dbReference>
<dbReference type="Gene3D" id="3.40.50.300">
    <property type="entry name" value="P-loop containing nucleotide triphosphate hydrolases"/>
    <property type="match status" value="1"/>
</dbReference>
<dbReference type="PANTHER" id="PTHR12873">
    <property type="entry name" value="T7-LIKE MITOCHONDRIAL DNA HELICASE"/>
    <property type="match status" value="1"/>
</dbReference>
<comment type="caution">
    <text evidence="2">The sequence shown here is derived from an EMBL/GenBank/DDBJ whole genome shotgun (WGS) entry which is preliminary data.</text>
</comment>
<dbReference type="PANTHER" id="PTHR12873:SF0">
    <property type="entry name" value="TWINKLE MTDNA HELICASE"/>
    <property type="match status" value="1"/>
</dbReference>
<protein>
    <submittedName>
        <fullName evidence="2">Toprim domain-containing protein</fullName>
    </submittedName>
</protein>
<reference evidence="2 3" key="1">
    <citation type="submission" date="2023-08" db="EMBL/GenBank/DDBJ databases">
        <title>Characterization of two Paracoccaceae strains isolated from Phycosphere and proposal of Xinfangfangia lacusdiani sp. nov.</title>
        <authorList>
            <person name="Deng Y."/>
            <person name="Zhang Y.Q."/>
        </authorList>
    </citation>
    <scope>NUCLEOTIDE SEQUENCE [LARGE SCALE GENOMIC DNA]</scope>
    <source>
        <strain evidence="2 3">CPCC 101601</strain>
    </source>
</reference>
<dbReference type="InterPro" id="IPR048774">
    <property type="entry name" value="Helic-prim_T7_N"/>
</dbReference>
<dbReference type="Proteomes" id="UP001239680">
    <property type="component" value="Unassembled WGS sequence"/>
</dbReference>
<sequence>MDKPRIVGESQALPKRGISAEVCKRFHYQVGTVPNDYPCHPDSTIAKMKGKTVHIENFYDGEGNLVGQKLRDKDKNFAVIGDIGDRLFGSHTIKKGGKVLMVTEGAIDCMSYAEVRKNWDVVSIPNGAAAAAKAIKANVPLLESFEKVVFCFDNDEAGQNALEACKGILSPGKMHIAALPGEYKDLNEALVAGDVKAFIHAVSNAESVRPSGLVEVDDIIEEAMKPIEWGLPWFLKTLTKLTYGRRYGEIYGIGAPTGGGKTDFLTEQIAYDVTELGLNVGVFFLEQKPTETVKRIAGKLADRRFHVPDDGWTLDELREAANRLRGKITFYDSFGETDWTEVKTRIRHVHMTKGTRIFYVDHLTAMADTADEKGSLEQIMKELAGLANELNVIITFVSHLTTPDGTPHEEGGRIAVRHFKGSRSIGFWSFYLFGLERNQQAEDEGERHTTTFRILKDRYTGQATGVTFPMGYLAATGRVIPPEVMGFEKPQKDEEF</sequence>
<dbReference type="EMBL" id="JAVDBT010000008">
    <property type="protein sequence ID" value="MDQ2066715.1"/>
    <property type="molecule type" value="Genomic_DNA"/>
</dbReference>
<dbReference type="Pfam" id="PF21268">
    <property type="entry name" value="Helic-prim_T7_N"/>
    <property type="match status" value="1"/>
</dbReference>
<dbReference type="InterPro" id="IPR034154">
    <property type="entry name" value="TOPRIM_DnaG/twinkle"/>
</dbReference>
<gene>
    <name evidence="2" type="ORF">Q9295_10030</name>
</gene>
<organism evidence="2 3">
    <name type="scientific">Pseudogemmobacter lacusdianii</name>
    <dbReference type="NCBI Taxonomy" id="3069608"/>
    <lineage>
        <taxon>Bacteria</taxon>
        <taxon>Pseudomonadati</taxon>
        <taxon>Pseudomonadota</taxon>
        <taxon>Alphaproteobacteria</taxon>
        <taxon>Rhodobacterales</taxon>
        <taxon>Paracoccaceae</taxon>
        <taxon>Pseudogemmobacter</taxon>
    </lineage>
</organism>
<evidence type="ECO:0000313" key="3">
    <source>
        <dbReference type="Proteomes" id="UP001239680"/>
    </source>
</evidence>
<dbReference type="InterPro" id="IPR006171">
    <property type="entry name" value="TOPRIM_dom"/>
</dbReference>
<dbReference type="Pfam" id="PF03796">
    <property type="entry name" value="DnaB_C"/>
    <property type="match status" value="1"/>
</dbReference>
<dbReference type="InterPro" id="IPR027032">
    <property type="entry name" value="Twinkle-like"/>
</dbReference>
<dbReference type="SUPFAM" id="SSF56731">
    <property type="entry name" value="DNA primase core"/>
    <property type="match status" value="1"/>
</dbReference>
<dbReference type="Pfam" id="PF13155">
    <property type="entry name" value="Toprim_2"/>
    <property type="match status" value="1"/>
</dbReference>
<name>A0ABU0VZU6_9RHOB</name>
<dbReference type="InterPro" id="IPR007694">
    <property type="entry name" value="DNA_helicase_DnaB-like_C"/>
</dbReference>
<dbReference type="RefSeq" id="WP_306680424.1">
    <property type="nucleotide sequence ID" value="NZ_JAVDBT010000008.1"/>
</dbReference>
<accession>A0ABU0VZU6</accession>